<dbReference type="RefSeq" id="WP_201370837.1">
    <property type="nucleotide sequence ID" value="NZ_BNJG01000001.1"/>
</dbReference>
<evidence type="ECO:0000313" key="4">
    <source>
        <dbReference type="Proteomes" id="UP000654345"/>
    </source>
</evidence>
<feature type="compositionally biased region" description="Basic and acidic residues" evidence="1">
    <location>
        <begin position="190"/>
        <end position="200"/>
    </location>
</feature>
<dbReference type="InterPro" id="IPR052948">
    <property type="entry name" value="Low_temp-induced_all0457"/>
</dbReference>
<sequence length="225" mass="23981">MNIDESMSVMAQPMVIGVFEKREKAEEALEDLRRAGFTDQQIGFLYRHLDTQESEKKISTESAIGAAAGAIGGGALSSVLTVAAISAIPGVGPAIAGGIIFAALGGAALGAMAGGFVGMLIGMGVPEDEAHYYQGELEHGRTIVTVKSNERYDEARQVLKQHGAYDATERMAQLQPGDTQAQSSLPATSFHDEDTVERGTPEYNQNVPLEEADTIKVENYRPPVR</sequence>
<feature type="compositionally biased region" description="Polar residues" evidence="1">
    <location>
        <begin position="176"/>
        <end position="187"/>
    </location>
</feature>
<dbReference type="EMBL" id="BNJG01000001">
    <property type="protein sequence ID" value="GHO54087.1"/>
    <property type="molecule type" value="Genomic_DNA"/>
</dbReference>
<proteinExistence type="predicted"/>
<keyword evidence="2" id="KW-0812">Transmembrane</keyword>
<reference evidence="3 4" key="1">
    <citation type="journal article" date="2021" name="Int. J. Syst. Evol. Microbiol.">
        <title>Reticulibacter mediterranei gen. nov., sp. nov., within the new family Reticulibacteraceae fam. nov., and Ktedonospora formicarum gen. nov., sp. nov., Ktedonobacter robiniae sp. nov., Dictyobacter formicarum sp. nov. and Dictyobacter arantiisoli sp. nov., belonging to the class Ktedonobacteria.</title>
        <authorList>
            <person name="Yabe S."/>
            <person name="Zheng Y."/>
            <person name="Wang C.M."/>
            <person name="Sakai Y."/>
            <person name="Abe K."/>
            <person name="Yokota A."/>
            <person name="Donadio S."/>
            <person name="Cavaletti L."/>
            <person name="Monciardini P."/>
        </authorList>
    </citation>
    <scope>NUCLEOTIDE SEQUENCE [LARGE SCALE GENOMIC DNA]</scope>
    <source>
        <strain evidence="3 4">SOSP1-30</strain>
    </source>
</reference>
<feature type="transmembrane region" description="Helical" evidence="2">
    <location>
        <begin position="63"/>
        <end position="88"/>
    </location>
</feature>
<evidence type="ECO:0000256" key="2">
    <source>
        <dbReference type="SAM" id="Phobius"/>
    </source>
</evidence>
<protein>
    <recommendedName>
        <fullName evidence="5">General stress protein 17M-like domain-containing protein</fullName>
    </recommendedName>
</protein>
<dbReference type="PANTHER" id="PTHR36109:SF2">
    <property type="entry name" value="MEMBRANE PROTEIN"/>
    <property type="match status" value="1"/>
</dbReference>
<name>A0ABQ3UNW7_9CHLR</name>
<dbReference type="Proteomes" id="UP000654345">
    <property type="component" value="Unassembled WGS sequence"/>
</dbReference>
<feature type="transmembrane region" description="Helical" evidence="2">
    <location>
        <begin position="94"/>
        <end position="121"/>
    </location>
</feature>
<evidence type="ECO:0000313" key="3">
    <source>
        <dbReference type="EMBL" id="GHO54087.1"/>
    </source>
</evidence>
<evidence type="ECO:0000256" key="1">
    <source>
        <dbReference type="SAM" id="MobiDB-lite"/>
    </source>
</evidence>
<organism evidence="3 4">
    <name type="scientific">Ktedonobacter robiniae</name>
    <dbReference type="NCBI Taxonomy" id="2778365"/>
    <lineage>
        <taxon>Bacteria</taxon>
        <taxon>Bacillati</taxon>
        <taxon>Chloroflexota</taxon>
        <taxon>Ktedonobacteria</taxon>
        <taxon>Ktedonobacterales</taxon>
        <taxon>Ktedonobacteraceae</taxon>
        <taxon>Ktedonobacter</taxon>
    </lineage>
</organism>
<evidence type="ECO:0008006" key="5">
    <source>
        <dbReference type="Google" id="ProtNLM"/>
    </source>
</evidence>
<keyword evidence="4" id="KW-1185">Reference proteome</keyword>
<feature type="region of interest" description="Disordered" evidence="1">
    <location>
        <begin position="175"/>
        <end position="213"/>
    </location>
</feature>
<keyword evidence="2" id="KW-1133">Transmembrane helix</keyword>
<gene>
    <name evidence="3" type="ORF">KSB_25620</name>
</gene>
<dbReference type="PANTHER" id="PTHR36109">
    <property type="entry name" value="MEMBRANE PROTEIN-RELATED"/>
    <property type="match status" value="1"/>
</dbReference>
<keyword evidence="2" id="KW-0472">Membrane</keyword>
<accession>A0ABQ3UNW7</accession>
<comment type="caution">
    <text evidence="3">The sequence shown here is derived from an EMBL/GenBank/DDBJ whole genome shotgun (WGS) entry which is preliminary data.</text>
</comment>